<feature type="compositionally biased region" description="Basic and acidic residues" evidence="1">
    <location>
        <begin position="43"/>
        <end position="55"/>
    </location>
</feature>
<dbReference type="AlphaFoldDB" id="A0A9W7YA02"/>
<evidence type="ECO:0000256" key="2">
    <source>
        <dbReference type="SAM" id="Phobius"/>
    </source>
</evidence>
<accession>A0A9W7YA02</accession>
<feature type="region of interest" description="Disordered" evidence="1">
    <location>
        <begin position="33"/>
        <end position="107"/>
    </location>
</feature>
<evidence type="ECO:0000313" key="3">
    <source>
        <dbReference type="EMBL" id="KAJ1728315.1"/>
    </source>
</evidence>
<reference evidence="3" key="1">
    <citation type="submission" date="2022-07" db="EMBL/GenBank/DDBJ databases">
        <title>Phylogenomic reconstructions and comparative analyses of Kickxellomycotina fungi.</title>
        <authorList>
            <person name="Reynolds N.K."/>
            <person name="Stajich J.E."/>
            <person name="Barry K."/>
            <person name="Grigoriev I.V."/>
            <person name="Crous P."/>
            <person name="Smith M.E."/>
        </authorList>
    </citation>
    <scope>NUCLEOTIDE SEQUENCE</scope>
    <source>
        <strain evidence="3">BCRC 34381</strain>
    </source>
</reference>
<keyword evidence="2" id="KW-0472">Membrane</keyword>
<dbReference type="Proteomes" id="UP001143981">
    <property type="component" value="Unassembled WGS sequence"/>
</dbReference>
<dbReference type="OrthoDB" id="5566357at2759"/>
<sequence length="128" mass="13324">MLADYFGLALGLAFPALVVSVVLYYAAAKVNATRADRRRRQRQVTEESHRRKVYADRYAASPASSAPSGAADDAGQGGDAQTQPVLRPVAPSSTARPFGSEFMTMSDLRSRITGPSGGCIPGGGGCCG</sequence>
<keyword evidence="2" id="KW-0812">Transmembrane</keyword>
<comment type="caution">
    <text evidence="3">The sequence shown here is derived from an EMBL/GenBank/DDBJ whole genome shotgun (WGS) entry which is preliminary data.</text>
</comment>
<organism evidence="3 4">
    <name type="scientific">Coemansia biformis</name>
    <dbReference type="NCBI Taxonomy" id="1286918"/>
    <lineage>
        <taxon>Eukaryota</taxon>
        <taxon>Fungi</taxon>
        <taxon>Fungi incertae sedis</taxon>
        <taxon>Zoopagomycota</taxon>
        <taxon>Kickxellomycotina</taxon>
        <taxon>Kickxellomycetes</taxon>
        <taxon>Kickxellales</taxon>
        <taxon>Kickxellaceae</taxon>
        <taxon>Coemansia</taxon>
    </lineage>
</organism>
<proteinExistence type="predicted"/>
<evidence type="ECO:0000313" key="4">
    <source>
        <dbReference type="Proteomes" id="UP001143981"/>
    </source>
</evidence>
<dbReference type="EMBL" id="JANBOI010000846">
    <property type="protein sequence ID" value="KAJ1728315.1"/>
    <property type="molecule type" value="Genomic_DNA"/>
</dbReference>
<feature type="transmembrane region" description="Helical" evidence="2">
    <location>
        <begin position="6"/>
        <end position="28"/>
    </location>
</feature>
<gene>
    <name evidence="3" type="ORF">LPJ61_004098</name>
</gene>
<protein>
    <submittedName>
        <fullName evidence="3">Uncharacterized protein</fullName>
    </submittedName>
</protein>
<keyword evidence="2" id="KW-1133">Transmembrane helix</keyword>
<feature type="compositionally biased region" description="Low complexity" evidence="1">
    <location>
        <begin position="59"/>
        <end position="74"/>
    </location>
</feature>
<evidence type="ECO:0000256" key="1">
    <source>
        <dbReference type="SAM" id="MobiDB-lite"/>
    </source>
</evidence>
<keyword evidence="4" id="KW-1185">Reference proteome</keyword>
<name>A0A9W7YA02_9FUNG</name>